<name>A0A329CGA8_9BURK</name>
<protein>
    <submittedName>
        <fullName evidence="1">Uncharacterized protein</fullName>
    </submittedName>
</protein>
<proteinExistence type="predicted"/>
<comment type="caution">
    <text evidence="1">The sequence shown here is derived from an EMBL/GenBank/DDBJ whole genome shotgun (WGS) entry which is preliminary data.</text>
</comment>
<evidence type="ECO:0000313" key="1">
    <source>
        <dbReference type="EMBL" id="RAS33290.1"/>
    </source>
</evidence>
<evidence type="ECO:0000313" key="2">
    <source>
        <dbReference type="Proteomes" id="UP000248918"/>
    </source>
</evidence>
<dbReference type="Proteomes" id="UP000248918">
    <property type="component" value="Unassembled WGS sequence"/>
</dbReference>
<dbReference type="AlphaFoldDB" id="A0A329CGA8"/>
<sequence>MACRFTHAYLKANGRDTLDFNVSDYRVIEMKVPLFIVSHSGMAETTTFRFNSYLVCLSGVIVIRWKRRISCFRE</sequence>
<dbReference type="EMBL" id="QLTK01000007">
    <property type="protein sequence ID" value="RAS33290.1"/>
    <property type="molecule type" value="Genomic_DNA"/>
</dbReference>
<organism evidence="1 2">
    <name type="scientific">Paraburkholderia bryophila</name>
    <dbReference type="NCBI Taxonomy" id="420952"/>
    <lineage>
        <taxon>Bacteria</taxon>
        <taxon>Pseudomonadati</taxon>
        <taxon>Pseudomonadota</taxon>
        <taxon>Betaproteobacteria</taxon>
        <taxon>Burkholderiales</taxon>
        <taxon>Burkholderiaceae</taxon>
        <taxon>Paraburkholderia</taxon>
    </lineage>
</organism>
<reference evidence="1 2" key="1">
    <citation type="submission" date="2018-06" db="EMBL/GenBank/DDBJ databases">
        <title>Genomic Encyclopedia of Type Strains, Phase III (KMG-III): the genomes of soil and plant-associated and newly described type strains.</title>
        <authorList>
            <person name="Whitman W."/>
        </authorList>
    </citation>
    <scope>NUCLEOTIDE SEQUENCE [LARGE SCALE GENOMIC DNA]</scope>
    <source>
        <strain evidence="1 2">LMG 23644</strain>
    </source>
</reference>
<accession>A0A329CGA8</accession>
<gene>
    <name evidence="1" type="ORF">BX591_107207</name>
</gene>